<dbReference type="Pfam" id="PF08279">
    <property type="entry name" value="HTH_11"/>
    <property type="match status" value="1"/>
</dbReference>
<sequence>MRLNRLIYILLTLEKEKKVTAKKLASELETSIRTIYRDIDTLCSAGIPICAESGQGGGISLMAGYQTQIKHFDKDDIIYLFLNGIGVKAEKSGILDKHTDMSLKKIIKTLPKTQTEEIQEIVGRFVVDSSPW</sequence>
<gene>
    <name evidence="2" type="ORF">DHW61_05500</name>
</gene>
<reference evidence="2 3" key="1">
    <citation type="journal article" date="2018" name="Nat. Biotechnol.">
        <title>A standardized bacterial taxonomy based on genome phylogeny substantially revises the tree of life.</title>
        <authorList>
            <person name="Parks D.H."/>
            <person name="Chuvochina M."/>
            <person name="Waite D.W."/>
            <person name="Rinke C."/>
            <person name="Skarshewski A."/>
            <person name="Chaumeil P.A."/>
            <person name="Hugenholtz P."/>
        </authorList>
    </citation>
    <scope>NUCLEOTIDE SEQUENCE [LARGE SCALE GENOMIC DNA]</scope>
    <source>
        <strain evidence="2">UBA11728</strain>
    </source>
</reference>
<dbReference type="PANTHER" id="PTHR34580:SF1">
    <property type="entry name" value="PROTEIN PAFC"/>
    <property type="match status" value="1"/>
</dbReference>
<dbReference type="EMBL" id="DPVV01000187">
    <property type="protein sequence ID" value="HCL01861.1"/>
    <property type="molecule type" value="Genomic_DNA"/>
</dbReference>
<evidence type="ECO:0000259" key="1">
    <source>
        <dbReference type="Pfam" id="PF08279"/>
    </source>
</evidence>
<dbReference type="InterPro" id="IPR036388">
    <property type="entry name" value="WH-like_DNA-bd_sf"/>
</dbReference>
<dbReference type="InterPro" id="IPR051534">
    <property type="entry name" value="CBASS_pafABC_assoc_protein"/>
</dbReference>
<feature type="domain" description="Helix-turn-helix type 11" evidence="1">
    <location>
        <begin position="5"/>
        <end position="56"/>
    </location>
</feature>
<dbReference type="InterPro" id="IPR013196">
    <property type="entry name" value="HTH_11"/>
</dbReference>
<organism evidence="2 3">
    <name type="scientific">Lachnoclostridium phytofermentans</name>
    <dbReference type="NCBI Taxonomy" id="66219"/>
    <lineage>
        <taxon>Bacteria</taxon>
        <taxon>Bacillati</taxon>
        <taxon>Bacillota</taxon>
        <taxon>Clostridia</taxon>
        <taxon>Lachnospirales</taxon>
        <taxon>Lachnospiraceae</taxon>
    </lineage>
</organism>
<dbReference type="AlphaFoldDB" id="A0A3D2X3Z5"/>
<comment type="caution">
    <text evidence="2">The sequence shown here is derived from an EMBL/GenBank/DDBJ whole genome shotgun (WGS) entry which is preliminary data.</text>
</comment>
<dbReference type="SUPFAM" id="SSF46785">
    <property type="entry name" value="Winged helix' DNA-binding domain"/>
    <property type="match status" value="1"/>
</dbReference>
<proteinExistence type="predicted"/>
<evidence type="ECO:0000313" key="3">
    <source>
        <dbReference type="Proteomes" id="UP000262969"/>
    </source>
</evidence>
<dbReference type="InterPro" id="IPR036390">
    <property type="entry name" value="WH_DNA-bd_sf"/>
</dbReference>
<dbReference type="Gene3D" id="1.10.10.10">
    <property type="entry name" value="Winged helix-like DNA-binding domain superfamily/Winged helix DNA-binding domain"/>
    <property type="match status" value="1"/>
</dbReference>
<name>A0A3D2X3Z5_9FIRM</name>
<dbReference type="PANTHER" id="PTHR34580">
    <property type="match status" value="1"/>
</dbReference>
<evidence type="ECO:0000313" key="2">
    <source>
        <dbReference type="EMBL" id="HCL01861.1"/>
    </source>
</evidence>
<dbReference type="Proteomes" id="UP000262969">
    <property type="component" value="Unassembled WGS sequence"/>
</dbReference>
<protein>
    <recommendedName>
        <fullName evidence="1">Helix-turn-helix type 11 domain-containing protein</fullName>
    </recommendedName>
</protein>
<accession>A0A3D2X3Z5</accession>